<dbReference type="GO" id="GO:0004739">
    <property type="term" value="F:pyruvate dehydrogenase (acetyl-transferring) activity"/>
    <property type="evidence" value="ECO:0007669"/>
    <property type="project" value="UniProtKB-EC"/>
</dbReference>
<dbReference type="SUPFAM" id="SSF52922">
    <property type="entry name" value="TK C-terminal domain-like"/>
    <property type="match status" value="1"/>
</dbReference>
<dbReference type="CDD" id="cd07036">
    <property type="entry name" value="TPP_PYR_E1-PDHc-beta_like"/>
    <property type="match status" value="1"/>
</dbReference>
<dbReference type="EC" id="1.2.4.1" evidence="5"/>
<dbReference type="Gene3D" id="3.40.50.920">
    <property type="match status" value="1"/>
</dbReference>
<dbReference type="PANTHER" id="PTHR43257">
    <property type="entry name" value="PYRUVATE DEHYDROGENASE E1 COMPONENT BETA SUBUNIT"/>
    <property type="match status" value="1"/>
</dbReference>
<dbReference type="InterPro" id="IPR009014">
    <property type="entry name" value="Transketo_C/PFOR_II"/>
</dbReference>
<evidence type="ECO:0000313" key="5">
    <source>
        <dbReference type="EMBL" id="MBB4663260.1"/>
    </source>
</evidence>
<name>A0A840IH32_9ACTN</name>
<dbReference type="Pfam" id="PF02780">
    <property type="entry name" value="Transketolase_C"/>
    <property type="match status" value="1"/>
</dbReference>
<dbReference type="SMART" id="SM00861">
    <property type="entry name" value="Transket_pyr"/>
    <property type="match status" value="1"/>
</dbReference>
<accession>A0A840IH32</accession>
<dbReference type="InterPro" id="IPR033248">
    <property type="entry name" value="Transketolase_C"/>
</dbReference>
<dbReference type="EMBL" id="JACHNU010000003">
    <property type="protein sequence ID" value="MBB4663260.1"/>
    <property type="molecule type" value="Genomic_DNA"/>
</dbReference>
<evidence type="ECO:0000313" key="6">
    <source>
        <dbReference type="Proteomes" id="UP000585272"/>
    </source>
</evidence>
<sequence length="325" mass="34767">MTVVTYRQAITRGIADALAADDDVFLFGEDVARAGGAFKTTDGIWERFGDERVLDTPISEQAIVGTAIGAAIRGLRPLAEVMFADFAAVCFDGIVNELAKYRYMTGGQVTCPVTIHMANGAGTGFAAQHSQPAENWFLNTPGLKIVVPGTAADAYGLMRAAVADDDPVLYFEHKGLFGRREELPDDAPIVPLGVAETVRAGEHCTVVATQLMRHRAVEAAELLEREGISVEVIDPRTLVPFDHDTVRASVERTNRLVVAQEGSAGGSWGGTLITALLQEGFELLDAPPLLVCSEETPVAYAAALEAAWLPSVERIADGIRRTVAY</sequence>
<reference evidence="5 6" key="1">
    <citation type="submission" date="2020-08" db="EMBL/GenBank/DDBJ databases">
        <title>Genomic Encyclopedia of Archaeal and Bacterial Type Strains, Phase II (KMG-II): from individual species to whole genera.</title>
        <authorList>
            <person name="Goeker M."/>
        </authorList>
    </citation>
    <scope>NUCLEOTIDE SEQUENCE [LARGE SCALE GENOMIC DNA]</scope>
    <source>
        <strain evidence="5 6">DSM 23288</strain>
    </source>
</reference>
<evidence type="ECO:0000256" key="1">
    <source>
        <dbReference type="ARBA" id="ARBA00001964"/>
    </source>
</evidence>
<dbReference type="AlphaFoldDB" id="A0A840IH32"/>
<keyword evidence="6" id="KW-1185">Reference proteome</keyword>
<dbReference type="Gene3D" id="3.40.50.970">
    <property type="match status" value="1"/>
</dbReference>
<dbReference type="SUPFAM" id="SSF52518">
    <property type="entry name" value="Thiamin diphosphate-binding fold (THDP-binding)"/>
    <property type="match status" value="1"/>
</dbReference>
<keyword evidence="5" id="KW-0670">Pyruvate</keyword>
<dbReference type="FunFam" id="3.40.50.970:FF:000001">
    <property type="entry name" value="Pyruvate dehydrogenase E1 beta subunit"/>
    <property type="match status" value="1"/>
</dbReference>
<dbReference type="PANTHER" id="PTHR43257:SF2">
    <property type="entry name" value="PYRUVATE DEHYDROGENASE E1 COMPONENT SUBUNIT BETA"/>
    <property type="match status" value="1"/>
</dbReference>
<gene>
    <name evidence="5" type="ORF">BDZ31_002849</name>
</gene>
<dbReference type="InterPro" id="IPR029061">
    <property type="entry name" value="THDP-binding"/>
</dbReference>
<dbReference type="NCBIfam" id="NF006667">
    <property type="entry name" value="PRK09212.1"/>
    <property type="match status" value="1"/>
</dbReference>
<dbReference type="Proteomes" id="UP000585272">
    <property type="component" value="Unassembled WGS sequence"/>
</dbReference>
<feature type="domain" description="Transketolase-like pyrimidine-binding" evidence="4">
    <location>
        <begin position="4"/>
        <end position="179"/>
    </location>
</feature>
<proteinExistence type="predicted"/>
<comment type="cofactor">
    <cofactor evidence="1">
        <name>thiamine diphosphate</name>
        <dbReference type="ChEBI" id="CHEBI:58937"/>
    </cofactor>
</comment>
<evidence type="ECO:0000259" key="4">
    <source>
        <dbReference type="SMART" id="SM00861"/>
    </source>
</evidence>
<dbReference type="RefSeq" id="WP_183342983.1">
    <property type="nucleotide sequence ID" value="NZ_JACHNU010000003.1"/>
</dbReference>
<dbReference type="InterPro" id="IPR005475">
    <property type="entry name" value="Transketolase-like_Pyr-bd"/>
</dbReference>
<organism evidence="5 6">
    <name type="scientific">Conexibacter arvalis</name>
    <dbReference type="NCBI Taxonomy" id="912552"/>
    <lineage>
        <taxon>Bacteria</taxon>
        <taxon>Bacillati</taxon>
        <taxon>Actinomycetota</taxon>
        <taxon>Thermoleophilia</taxon>
        <taxon>Solirubrobacterales</taxon>
        <taxon>Conexibacteraceae</taxon>
        <taxon>Conexibacter</taxon>
    </lineage>
</organism>
<comment type="caution">
    <text evidence="5">The sequence shown here is derived from an EMBL/GenBank/DDBJ whole genome shotgun (WGS) entry which is preliminary data.</text>
</comment>
<keyword evidence="2 5" id="KW-0560">Oxidoreductase</keyword>
<keyword evidence="3" id="KW-0786">Thiamine pyrophosphate</keyword>
<evidence type="ECO:0000256" key="2">
    <source>
        <dbReference type="ARBA" id="ARBA00023002"/>
    </source>
</evidence>
<dbReference type="GO" id="GO:0000287">
    <property type="term" value="F:magnesium ion binding"/>
    <property type="evidence" value="ECO:0007669"/>
    <property type="project" value="UniProtKB-ARBA"/>
</dbReference>
<dbReference type="Pfam" id="PF02779">
    <property type="entry name" value="Transket_pyr"/>
    <property type="match status" value="1"/>
</dbReference>
<evidence type="ECO:0000256" key="3">
    <source>
        <dbReference type="ARBA" id="ARBA00023052"/>
    </source>
</evidence>
<protein>
    <submittedName>
        <fullName evidence="5">Pyruvate dehydrogenase E1 component beta subunit</fullName>
        <ecNumber evidence="5">1.2.4.1</ecNumber>
    </submittedName>
</protein>